<reference evidence="3 4" key="1">
    <citation type="submission" date="2020-07" db="EMBL/GenBank/DDBJ databases">
        <title>Complete genome sequence for Sandaracinobacter sp. M6.</title>
        <authorList>
            <person name="Tang Y."/>
            <person name="Liu Q."/>
            <person name="Guo Z."/>
            <person name="Lei P."/>
            <person name="Huang B."/>
        </authorList>
    </citation>
    <scope>NUCLEOTIDE SEQUENCE [LARGE SCALE GENOMIC DNA]</scope>
    <source>
        <strain evidence="3 4">M6</strain>
    </source>
</reference>
<feature type="transmembrane region" description="Helical" evidence="2">
    <location>
        <begin position="127"/>
        <end position="158"/>
    </location>
</feature>
<feature type="transmembrane region" description="Helical" evidence="2">
    <location>
        <begin position="197"/>
        <end position="221"/>
    </location>
</feature>
<proteinExistence type="predicted"/>
<feature type="region of interest" description="Disordered" evidence="1">
    <location>
        <begin position="227"/>
        <end position="251"/>
    </location>
</feature>
<accession>A0A7G5IG33</accession>
<dbReference type="Proteomes" id="UP000515292">
    <property type="component" value="Chromosome"/>
</dbReference>
<organism evidence="3 4">
    <name type="scientific">Sandaracinobacteroides saxicola</name>
    <dbReference type="NCBI Taxonomy" id="2759707"/>
    <lineage>
        <taxon>Bacteria</taxon>
        <taxon>Pseudomonadati</taxon>
        <taxon>Pseudomonadota</taxon>
        <taxon>Alphaproteobacteria</taxon>
        <taxon>Sphingomonadales</taxon>
        <taxon>Sphingosinicellaceae</taxon>
        <taxon>Sandaracinobacteroides</taxon>
    </lineage>
</organism>
<gene>
    <name evidence="3" type="ORF">H3309_13325</name>
</gene>
<evidence type="ECO:0000256" key="1">
    <source>
        <dbReference type="SAM" id="MobiDB-lite"/>
    </source>
</evidence>
<protein>
    <submittedName>
        <fullName evidence="3">DUF4386 family protein</fullName>
    </submittedName>
</protein>
<name>A0A7G5IG33_9SPHN</name>
<feature type="transmembrane region" description="Helical" evidence="2">
    <location>
        <begin position="170"/>
        <end position="191"/>
    </location>
</feature>
<dbReference type="EMBL" id="CP059851">
    <property type="protein sequence ID" value="QMW22325.1"/>
    <property type="molecule type" value="Genomic_DNA"/>
</dbReference>
<evidence type="ECO:0000313" key="4">
    <source>
        <dbReference type="Proteomes" id="UP000515292"/>
    </source>
</evidence>
<feature type="compositionally biased region" description="Low complexity" evidence="1">
    <location>
        <begin position="233"/>
        <end position="251"/>
    </location>
</feature>
<sequence length="251" mass="25091">MSARAATGGAMLALGLLFNIPYSVLAVSFDYPGVLRLPAADILGRVAAGGPALVLTWYGFMLSALLLCAVAGLQAVSQRQRPAAMMVGTLGLLAGLLQAIGLSRWVFVVPAMAAAHADPMTTSAGRAAIEAAFLSLNALSGVAVGEHLGQLFTAAWVIGVAVGQNGRLRATGLGSAILIILGTGEGLAIALGGDGALFSLATVGGFLLLTAWLLGSGWAVLRRSGRRSGRDGGFAPPATAGATMTPAGPPC</sequence>
<evidence type="ECO:0000313" key="3">
    <source>
        <dbReference type="EMBL" id="QMW22325.1"/>
    </source>
</evidence>
<evidence type="ECO:0000256" key="2">
    <source>
        <dbReference type="SAM" id="Phobius"/>
    </source>
</evidence>
<feature type="transmembrane region" description="Helical" evidence="2">
    <location>
        <begin position="85"/>
        <end position="107"/>
    </location>
</feature>
<feature type="transmembrane region" description="Helical" evidence="2">
    <location>
        <begin position="50"/>
        <end position="73"/>
    </location>
</feature>
<keyword evidence="4" id="KW-1185">Reference proteome</keyword>
<dbReference type="KEGG" id="sand:H3309_13325"/>
<dbReference type="RefSeq" id="WP_182295170.1">
    <property type="nucleotide sequence ID" value="NZ_CP059851.1"/>
</dbReference>
<keyword evidence="2" id="KW-0812">Transmembrane</keyword>
<keyword evidence="2" id="KW-0472">Membrane</keyword>
<dbReference type="AlphaFoldDB" id="A0A7G5IG33"/>
<keyword evidence="2" id="KW-1133">Transmembrane helix</keyword>